<feature type="compositionally biased region" description="Gly residues" evidence="1">
    <location>
        <begin position="22"/>
        <end position="31"/>
    </location>
</feature>
<evidence type="ECO:0000313" key="3">
    <source>
        <dbReference type="Proteomes" id="UP000288805"/>
    </source>
</evidence>
<dbReference type="AlphaFoldDB" id="A0A438KMQ5"/>
<sequence length="125" mass="13298">MTRCTILRGVRLAGGRVPNAGTGEGVGGEGIPGAKDSRDTGANLPWVWGAGGWELGEWLKGQGSEPPFSSSIIFSFYVPLPPGIRMAVQTLQSGKHSPAFYSVFLDGDFIEASYSVVCEMFLDVE</sequence>
<dbReference type="EMBL" id="QGNW01000003">
    <property type="protein sequence ID" value="RVX22483.1"/>
    <property type="molecule type" value="Genomic_DNA"/>
</dbReference>
<name>A0A438KMQ5_VITVI</name>
<feature type="region of interest" description="Disordered" evidence="1">
    <location>
        <begin position="19"/>
        <end position="39"/>
    </location>
</feature>
<accession>A0A438KMQ5</accession>
<gene>
    <name evidence="2" type="ORF">CK203_012565</name>
</gene>
<protein>
    <submittedName>
        <fullName evidence="2">Uncharacterized protein</fullName>
    </submittedName>
</protein>
<evidence type="ECO:0000313" key="2">
    <source>
        <dbReference type="EMBL" id="RVX22483.1"/>
    </source>
</evidence>
<dbReference type="Proteomes" id="UP000288805">
    <property type="component" value="Unassembled WGS sequence"/>
</dbReference>
<evidence type="ECO:0000256" key="1">
    <source>
        <dbReference type="SAM" id="MobiDB-lite"/>
    </source>
</evidence>
<proteinExistence type="predicted"/>
<reference evidence="2 3" key="1">
    <citation type="journal article" date="2018" name="PLoS Genet.">
        <title>Population sequencing reveals clonal diversity and ancestral inbreeding in the grapevine cultivar Chardonnay.</title>
        <authorList>
            <person name="Roach M.J."/>
            <person name="Johnson D.L."/>
            <person name="Bohlmann J."/>
            <person name="van Vuuren H.J."/>
            <person name="Jones S.J."/>
            <person name="Pretorius I.S."/>
            <person name="Schmidt S.A."/>
            <person name="Borneman A.R."/>
        </authorList>
    </citation>
    <scope>NUCLEOTIDE SEQUENCE [LARGE SCALE GENOMIC DNA]</scope>
    <source>
        <strain evidence="3">cv. Chardonnay</strain>
        <tissue evidence="2">Leaf</tissue>
    </source>
</reference>
<organism evidence="2 3">
    <name type="scientific">Vitis vinifera</name>
    <name type="common">Grape</name>
    <dbReference type="NCBI Taxonomy" id="29760"/>
    <lineage>
        <taxon>Eukaryota</taxon>
        <taxon>Viridiplantae</taxon>
        <taxon>Streptophyta</taxon>
        <taxon>Embryophyta</taxon>
        <taxon>Tracheophyta</taxon>
        <taxon>Spermatophyta</taxon>
        <taxon>Magnoliopsida</taxon>
        <taxon>eudicotyledons</taxon>
        <taxon>Gunneridae</taxon>
        <taxon>Pentapetalae</taxon>
        <taxon>rosids</taxon>
        <taxon>Vitales</taxon>
        <taxon>Vitaceae</taxon>
        <taxon>Viteae</taxon>
        <taxon>Vitis</taxon>
    </lineage>
</organism>
<comment type="caution">
    <text evidence="2">The sequence shown here is derived from an EMBL/GenBank/DDBJ whole genome shotgun (WGS) entry which is preliminary data.</text>
</comment>